<evidence type="ECO:0000313" key="2">
    <source>
        <dbReference type="Proteomes" id="UP000828390"/>
    </source>
</evidence>
<sequence>MWRVELIKVHLHMKFQSCRWKHLDFRANVKALARCRRTADDEQAMTIPRVFSENSLATNYFSFGTRSVIYKEQPSQP</sequence>
<name>A0A9D4HPH4_DREPO</name>
<evidence type="ECO:0000313" key="1">
    <source>
        <dbReference type="EMBL" id="KAH3726145.1"/>
    </source>
</evidence>
<comment type="caution">
    <text evidence="1">The sequence shown here is derived from an EMBL/GenBank/DDBJ whole genome shotgun (WGS) entry which is preliminary data.</text>
</comment>
<reference evidence="1" key="1">
    <citation type="journal article" date="2019" name="bioRxiv">
        <title>The Genome of the Zebra Mussel, Dreissena polymorpha: A Resource for Invasive Species Research.</title>
        <authorList>
            <person name="McCartney M.A."/>
            <person name="Auch B."/>
            <person name="Kono T."/>
            <person name="Mallez S."/>
            <person name="Zhang Y."/>
            <person name="Obille A."/>
            <person name="Becker A."/>
            <person name="Abrahante J.E."/>
            <person name="Garbe J."/>
            <person name="Badalamenti J.P."/>
            <person name="Herman A."/>
            <person name="Mangelson H."/>
            <person name="Liachko I."/>
            <person name="Sullivan S."/>
            <person name="Sone E.D."/>
            <person name="Koren S."/>
            <person name="Silverstein K.A.T."/>
            <person name="Beckman K.B."/>
            <person name="Gohl D.M."/>
        </authorList>
    </citation>
    <scope>NUCLEOTIDE SEQUENCE</scope>
    <source>
        <strain evidence="1">Duluth1</strain>
        <tissue evidence="1">Whole animal</tissue>
    </source>
</reference>
<organism evidence="1 2">
    <name type="scientific">Dreissena polymorpha</name>
    <name type="common">Zebra mussel</name>
    <name type="synonym">Mytilus polymorpha</name>
    <dbReference type="NCBI Taxonomy" id="45954"/>
    <lineage>
        <taxon>Eukaryota</taxon>
        <taxon>Metazoa</taxon>
        <taxon>Spiralia</taxon>
        <taxon>Lophotrochozoa</taxon>
        <taxon>Mollusca</taxon>
        <taxon>Bivalvia</taxon>
        <taxon>Autobranchia</taxon>
        <taxon>Heteroconchia</taxon>
        <taxon>Euheterodonta</taxon>
        <taxon>Imparidentia</taxon>
        <taxon>Neoheterodontei</taxon>
        <taxon>Myida</taxon>
        <taxon>Dreissenoidea</taxon>
        <taxon>Dreissenidae</taxon>
        <taxon>Dreissena</taxon>
    </lineage>
</organism>
<dbReference type="Proteomes" id="UP000828390">
    <property type="component" value="Unassembled WGS sequence"/>
</dbReference>
<accession>A0A9D4HPH4</accession>
<dbReference type="EMBL" id="JAIWYP010000012">
    <property type="protein sequence ID" value="KAH3726145.1"/>
    <property type="molecule type" value="Genomic_DNA"/>
</dbReference>
<protein>
    <submittedName>
        <fullName evidence="1">Uncharacterized protein</fullName>
    </submittedName>
</protein>
<proteinExistence type="predicted"/>
<reference evidence="1" key="2">
    <citation type="submission" date="2020-11" db="EMBL/GenBank/DDBJ databases">
        <authorList>
            <person name="McCartney M.A."/>
            <person name="Auch B."/>
            <person name="Kono T."/>
            <person name="Mallez S."/>
            <person name="Becker A."/>
            <person name="Gohl D.M."/>
            <person name="Silverstein K.A.T."/>
            <person name="Koren S."/>
            <person name="Bechman K.B."/>
            <person name="Herman A."/>
            <person name="Abrahante J.E."/>
            <person name="Garbe J."/>
        </authorList>
    </citation>
    <scope>NUCLEOTIDE SEQUENCE</scope>
    <source>
        <strain evidence="1">Duluth1</strain>
        <tissue evidence="1">Whole animal</tissue>
    </source>
</reference>
<gene>
    <name evidence="1" type="ORF">DPMN_052001</name>
</gene>
<dbReference type="AlphaFoldDB" id="A0A9D4HPH4"/>
<keyword evidence="2" id="KW-1185">Reference proteome</keyword>